<gene>
    <name evidence="2" type="ORF">RM190_02210</name>
</gene>
<reference evidence="3" key="1">
    <citation type="submission" date="2023-07" db="EMBL/GenBank/DDBJ databases">
        <title>Characterization of two Paracoccaceae strains isolated from Phycosphere and proposal of Xinfangfangia lacusdiani sp. nov.</title>
        <authorList>
            <person name="Deng Y."/>
            <person name="Zhang Y.Q."/>
        </authorList>
    </citation>
    <scope>NUCLEOTIDE SEQUENCE [LARGE SCALE GENOMIC DNA]</scope>
    <source>
        <strain evidence="3">CPCC 101403</strain>
    </source>
</reference>
<protein>
    <submittedName>
        <fullName evidence="2">Uncharacterized protein</fullName>
    </submittedName>
</protein>
<evidence type="ECO:0000313" key="2">
    <source>
        <dbReference type="EMBL" id="MDT1060651.1"/>
    </source>
</evidence>
<dbReference type="EMBL" id="JAVRQI010000001">
    <property type="protein sequence ID" value="MDT1060651.1"/>
    <property type="molecule type" value="Genomic_DNA"/>
</dbReference>
<keyword evidence="3" id="KW-1185">Reference proteome</keyword>
<dbReference type="RefSeq" id="WP_311757740.1">
    <property type="nucleotide sequence ID" value="NZ_JAVRQI010000001.1"/>
</dbReference>
<name>A0ABU3E926_9RHOB</name>
<evidence type="ECO:0000256" key="1">
    <source>
        <dbReference type="SAM" id="SignalP"/>
    </source>
</evidence>
<comment type="caution">
    <text evidence="2">The sequence shown here is derived from an EMBL/GenBank/DDBJ whole genome shotgun (WGS) entry which is preliminary data.</text>
</comment>
<proteinExistence type="predicted"/>
<evidence type="ECO:0000313" key="3">
    <source>
        <dbReference type="Proteomes" id="UP001251085"/>
    </source>
</evidence>
<feature type="signal peptide" evidence="1">
    <location>
        <begin position="1"/>
        <end position="21"/>
    </location>
</feature>
<keyword evidence="1" id="KW-0732">Signal</keyword>
<dbReference type="Proteomes" id="UP001251085">
    <property type="component" value="Unassembled WGS sequence"/>
</dbReference>
<organism evidence="2 3">
    <name type="scientific">Paracoccus broussonetiae</name>
    <dbReference type="NCBI Taxonomy" id="3075834"/>
    <lineage>
        <taxon>Bacteria</taxon>
        <taxon>Pseudomonadati</taxon>
        <taxon>Pseudomonadota</taxon>
        <taxon>Alphaproteobacteria</taxon>
        <taxon>Rhodobacterales</taxon>
        <taxon>Paracoccaceae</taxon>
        <taxon>Paracoccus</taxon>
    </lineage>
</organism>
<accession>A0ABU3E926</accession>
<sequence length="52" mass="5189">MTKIIAAAALILSVAALPAMACPYSKAKADQSASTTTAPDGTTIILKPKANS</sequence>
<feature type="chain" id="PRO_5047336945" evidence="1">
    <location>
        <begin position="22"/>
        <end position="52"/>
    </location>
</feature>